<dbReference type="Gene3D" id="1.10.510.10">
    <property type="entry name" value="Transferase(Phosphotransferase) domain 1"/>
    <property type="match status" value="1"/>
</dbReference>
<feature type="repeat" description="ANK" evidence="4">
    <location>
        <begin position="83"/>
        <end position="105"/>
    </location>
</feature>
<dbReference type="PANTHER" id="PTHR24198:SF165">
    <property type="entry name" value="ANKYRIN REPEAT-CONTAINING PROTEIN-RELATED"/>
    <property type="match status" value="1"/>
</dbReference>
<dbReference type="GO" id="GO:0004672">
    <property type="term" value="F:protein kinase activity"/>
    <property type="evidence" value="ECO:0007669"/>
    <property type="project" value="InterPro"/>
</dbReference>
<feature type="repeat" description="ANK" evidence="4">
    <location>
        <begin position="220"/>
        <end position="243"/>
    </location>
</feature>
<dbReference type="Pfam" id="PF12796">
    <property type="entry name" value="Ank_2"/>
    <property type="match status" value="3"/>
</dbReference>
<dbReference type="SUPFAM" id="SSF52540">
    <property type="entry name" value="P-loop containing nucleoside triphosphate hydrolases"/>
    <property type="match status" value="1"/>
</dbReference>
<comment type="caution">
    <text evidence="7">The sequence shown here is derived from an EMBL/GenBank/DDBJ whole genome shotgun (WGS) entry which is preliminary data.</text>
</comment>
<evidence type="ECO:0000256" key="4">
    <source>
        <dbReference type="PROSITE-ProRule" id="PRU00023"/>
    </source>
</evidence>
<keyword evidence="7" id="KW-0418">Kinase</keyword>
<keyword evidence="2" id="KW-0677">Repeat</keyword>
<dbReference type="PROSITE" id="PS50088">
    <property type="entry name" value="ANK_REPEAT"/>
    <property type="match status" value="6"/>
</dbReference>
<dbReference type="InterPro" id="IPR000719">
    <property type="entry name" value="Prot_kinase_dom"/>
</dbReference>
<gene>
    <name evidence="7" type="ORF">GBAR_LOCUS20382</name>
</gene>
<evidence type="ECO:0000259" key="6">
    <source>
        <dbReference type="PROSITE" id="PS50011"/>
    </source>
</evidence>
<dbReference type="PROSITE" id="PS50297">
    <property type="entry name" value="ANK_REP_REGION"/>
    <property type="match status" value="6"/>
</dbReference>
<reference evidence="7" key="1">
    <citation type="submission" date="2023-03" db="EMBL/GenBank/DDBJ databases">
        <authorList>
            <person name="Steffen K."/>
            <person name="Cardenas P."/>
        </authorList>
    </citation>
    <scope>NUCLEOTIDE SEQUENCE</scope>
</reference>
<dbReference type="AlphaFoldDB" id="A0AA35SW04"/>
<dbReference type="CDD" id="cd00882">
    <property type="entry name" value="Ras_like_GTPase"/>
    <property type="match status" value="1"/>
</dbReference>
<evidence type="ECO:0000256" key="5">
    <source>
        <dbReference type="SAM" id="MobiDB-lite"/>
    </source>
</evidence>
<comment type="similarity">
    <text evidence="1">Belongs to the protein kinase superfamily. TKL Ser/Thr protein kinase family. ROCO subfamily.</text>
</comment>
<accession>A0AA35SW04</accession>
<feature type="domain" description="Protein kinase" evidence="6">
    <location>
        <begin position="298"/>
        <end position="574"/>
    </location>
</feature>
<dbReference type="PROSITE" id="PS50011">
    <property type="entry name" value="PROTEIN_KINASE_DOM"/>
    <property type="match status" value="1"/>
</dbReference>
<evidence type="ECO:0000313" key="7">
    <source>
        <dbReference type="EMBL" id="CAI8036382.1"/>
    </source>
</evidence>
<evidence type="ECO:0000256" key="2">
    <source>
        <dbReference type="ARBA" id="ARBA00022737"/>
    </source>
</evidence>
<name>A0AA35SW04_GEOBA</name>
<protein>
    <submittedName>
        <fullName evidence="7">Serine/threonine-protein kinase TNNI3K</fullName>
    </submittedName>
</protein>
<dbReference type="GO" id="GO:0005524">
    <property type="term" value="F:ATP binding"/>
    <property type="evidence" value="ECO:0007669"/>
    <property type="project" value="InterPro"/>
</dbReference>
<dbReference type="Proteomes" id="UP001174909">
    <property type="component" value="Unassembled WGS sequence"/>
</dbReference>
<dbReference type="InterPro" id="IPR036770">
    <property type="entry name" value="Ankyrin_rpt-contain_sf"/>
</dbReference>
<feature type="region of interest" description="Disordered" evidence="5">
    <location>
        <begin position="566"/>
        <end position="591"/>
    </location>
</feature>
<evidence type="ECO:0000313" key="8">
    <source>
        <dbReference type="Proteomes" id="UP001174909"/>
    </source>
</evidence>
<keyword evidence="7" id="KW-0808">Transferase</keyword>
<feature type="repeat" description="ANK" evidence="4">
    <location>
        <begin position="119"/>
        <end position="142"/>
    </location>
</feature>
<dbReference type="Gene3D" id="1.25.40.20">
    <property type="entry name" value="Ankyrin repeat-containing domain"/>
    <property type="match status" value="2"/>
</dbReference>
<organism evidence="7 8">
    <name type="scientific">Geodia barretti</name>
    <name type="common">Barrett's horny sponge</name>
    <dbReference type="NCBI Taxonomy" id="519541"/>
    <lineage>
        <taxon>Eukaryota</taxon>
        <taxon>Metazoa</taxon>
        <taxon>Porifera</taxon>
        <taxon>Demospongiae</taxon>
        <taxon>Heteroscleromorpha</taxon>
        <taxon>Tetractinellida</taxon>
        <taxon>Astrophorina</taxon>
        <taxon>Geodiidae</taxon>
        <taxon>Geodia</taxon>
    </lineage>
</organism>
<feature type="repeat" description="ANK" evidence="4">
    <location>
        <begin position="16"/>
        <end position="38"/>
    </location>
</feature>
<dbReference type="SUPFAM" id="SSF56112">
    <property type="entry name" value="Protein kinase-like (PK-like)"/>
    <property type="match status" value="1"/>
</dbReference>
<dbReference type="InterPro" id="IPR027417">
    <property type="entry name" value="P-loop_NTPase"/>
</dbReference>
<keyword evidence="3 4" id="KW-0040">ANK repeat</keyword>
<keyword evidence="8" id="KW-1185">Reference proteome</keyword>
<dbReference type="Gene3D" id="3.40.50.300">
    <property type="entry name" value="P-loop containing nucleotide triphosphate hydrolases"/>
    <property type="match status" value="1"/>
</dbReference>
<sequence length="1076" mass="120432">MEDKHNIDVNAKDSKYGSTPLDLAAAYGTVDVVKYMIEEKNCYDPANYGSNTPLHHAALRGNLPVVQYLVDTRGFDVNSKGWHDRTPLHFACQGGHLDVVKYLIEESKMEMLEMVADKNGLTPLDLAAEYGTLDVVQYMVDKRNCEMQYSSEKGYTPLHCAARGGKLDIVKYLIEKKGFVPNCNGHLNRTPLHSACSRSKYDVVEYLIVKCGVTSSRDKDGSTPLHAAVKNKTCERSVVELLITEFDGELEAEDLFRRDAASMAKDKEISTHLQKAKQLCHNELRNNLKERLKVTKAIRTGTVISEGAFSSIIELKIYATTGERVAGKVLKEYPSDITQLETTLEAVTRNAKIITTLSHENVVGIKGVSFLTDRILPVVLMERMMSSLQSYLQHHPYSLSVNKRIGILRDVACGLQYLHSLNPPYVHGHLTAENILVNQRLKAKIGGFSIISNYRRHLDTTYMPPATEGGDRPSDPSLDVFSFGHLALVTILQEKVEPLLLSYYLNESGEASIRQEVHRTTFMKKAEEILSENNSVFELIKVCLSNVPSERPSASKLLQEIDSCEGKSGDEDFTEDAAADEGGIPSKAIDSHEKMSIEKAESIVQEMLQKEGEFRQKNMVVVLTGLMEAGKTTLLCKILKEPLPDKYSSTGAAERAVRYHIVDMKDLKLLKNPEDMFELVTMVKKETTKKSTTKEELKDSTAAPVTKRVEESIANLAHEEASSVNVIGHETTEPVAGSNEIITTYNAGSDSTLSNKSPSLREYVDMVRKNPNEYYGELELLHMIDTGGQPECLAVMPTLIHHADLILLVIDLSRPLDDCITPTYHENGHKFEKGPLITTNKEIIKQLAHTMAGRSNSKILVVATHTDKVPKNDLTKVLDDLNDIVAEYLPSESLMANKEQAVFDINLLDPDETLDTIRETIIDVKVKPIDIPPSFVLLENDMQHFYVSNRKVEVLEFKECIEIGKNLHMTEEIIEAALTYFHKNNVLLFFKEIGPGLIFVDPKILISFFDNLIKFSYAITEGESIICPALTIYQVDALRRGMLSEDLFEHKVLTENFVPGLFEAKHALKYSNSFIL</sequence>
<proteinExistence type="inferred from homology"/>
<dbReference type="SUPFAM" id="SSF48403">
    <property type="entry name" value="Ankyrin repeat"/>
    <property type="match status" value="1"/>
</dbReference>
<dbReference type="InterPro" id="IPR011009">
    <property type="entry name" value="Kinase-like_dom_sf"/>
</dbReference>
<dbReference type="EMBL" id="CASHTH010002866">
    <property type="protein sequence ID" value="CAI8036382.1"/>
    <property type="molecule type" value="Genomic_DNA"/>
</dbReference>
<feature type="repeat" description="ANK" evidence="4">
    <location>
        <begin position="49"/>
        <end position="71"/>
    </location>
</feature>
<dbReference type="CDD" id="cd00180">
    <property type="entry name" value="PKc"/>
    <property type="match status" value="1"/>
</dbReference>
<dbReference type="InterPro" id="IPR001245">
    <property type="entry name" value="Ser-Thr/Tyr_kinase_cat_dom"/>
</dbReference>
<evidence type="ECO:0000256" key="3">
    <source>
        <dbReference type="ARBA" id="ARBA00023043"/>
    </source>
</evidence>
<dbReference type="PANTHER" id="PTHR24198">
    <property type="entry name" value="ANKYRIN REPEAT AND PROTEIN KINASE DOMAIN-CONTAINING PROTEIN"/>
    <property type="match status" value="1"/>
</dbReference>
<feature type="repeat" description="ANK" evidence="4">
    <location>
        <begin position="153"/>
        <end position="176"/>
    </location>
</feature>
<evidence type="ECO:0000256" key="1">
    <source>
        <dbReference type="ARBA" id="ARBA00008171"/>
    </source>
</evidence>
<dbReference type="Gene3D" id="3.30.200.20">
    <property type="entry name" value="Phosphorylase Kinase, domain 1"/>
    <property type="match status" value="1"/>
</dbReference>
<dbReference type="SMART" id="SM00248">
    <property type="entry name" value="ANK"/>
    <property type="match status" value="7"/>
</dbReference>
<dbReference type="Pfam" id="PF07714">
    <property type="entry name" value="PK_Tyr_Ser-Thr"/>
    <property type="match status" value="1"/>
</dbReference>
<dbReference type="InterPro" id="IPR002110">
    <property type="entry name" value="Ankyrin_rpt"/>
</dbReference>